<evidence type="ECO:0000259" key="3">
    <source>
        <dbReference type="PROSITE" id="PS50977"/>
    </source>
</evidence>
<keyword evidence="5" id="KW-1185">Reference proteome</keyword>
<name>A0A0R1V303_9LACO</name>
<dbReference type="InterPro" id="IPR001647">
    <property type="entry name" value="HTH_TetR"/>
</dbReference>
<comment type="caution">
    <text evidence="4">The sequence shown here is derived from an EMBL/GenBank/DDBJ whole genome shotgun (WGS) entry which is preliminary data.</text>
</comment>
<proteinExistence type="predicted"/>
<dbReference type="PROSITE" id="PS01081">
    <property type="entry name" value="HTH_TETR_1"/>
    <property type="match status" value="1"/>
</dbReference>
<dbReference type="SUPFAM" id="SSF46689">
    <property type="entry name" value="Homeodomain-like"/>
    <property type="match status" value="1"/>
</dbReference>
<keyword evidence="1 2" id="KW-0238">DNA-binding</keyword>
<evidence type="ECO:0000313" key="5">
    <source>
        <dbReference type="Proteomes" id="UP000051739"/>
    </source>
</evidence>
<dbReference type="InterPro" id="IPR050624">
    <property type="entry name" value="HTH-type_Tx_Regulator"/>
</dbReference>
<protein>
    <submittedName>
        <fullName evidence="4">Transcriptional regulator-like</fullName>
    </submittedName>
</protein>
<dbReference type="GO" id="GO:0003677">
    <property type="term" value="F:DNA binding"/>
    <property type="evidence" value="ECO:0007669"/>
    <property type="project" value="UniProtKB-UniRule"/>
</dbReference>
<dbReference type="AlphaFoldDB" id="A0A0R1V303"/>
<dbReference type="Proteomes" id="UP000051739">
    <property type="component" value="Unassembled WGS sequence"/>
</dbReference>
<dbReference type="InterPro" id="IPR023772">
    <property type="entry name" value="DNA-bd_HTH_TetR-type_CS"/>
</dbReference>
<feature type="DNA-binding region" description="H-T-H motif" evidence="2">
    <location>
        <begin position="44"/>
        <end position="63"/>
    </location>
</feature>
<dbReference type="PATRIC" id="fig|1423749.3.peg.1402"/>
<dbReference type="EMBL" id="AZFN01000041">
    <property type="protein sequence ID" value="KRM00018.1"/>
    <property type="molecule type" value="Genomic_DNA"/>
</dbReference>
<evidence type="ECO:0000256" key="2">
    <source>
        <dbReference type="PROSITE-ProRule" id="PRU00335"/>
    </source>
</evidence>
<organism evidence="4 5">
    <name type="scientific">Limosilactobacillus gastricus DSM 16045</name>
    <dbReference type="NCBI Taxonomy" id="1423749"/>
    <lineage>
        <taxon>Bacteria</taxon>
        <taxon>Bacillati</taxon>
        <taxon>Bacillota</taxon>
        <taxon>Bacilli</taxon>
        <taxon>Lactobacillales</taxon>
        <taxon>Lactobacillaceae</taxon>
        <taxon>Limosilactobacillus</taxon>
    </lineage>
</organism>
<dbReference type="PANTHER" id="PTHR43479:SF11">
    <property type="entry name" value="ACREF_ENVCD OPERON REPRESSOR-RELATED"/>
    <property type="match status" value="1"/>
</dbReference>
<dbReference type="PRINTS" id="PR00455">
    <property type="entry name" value="HTHTETR"/>
</dbReference>
<reference evidence="4 5" key="1">
    <citation type="journal article" date="2015" name="Genome Announc.">
        <title>Expanding the biotechnology potential of lactobacilli through comparative genomics of 213 strains and associated genera.</title>
        <authorList>
            <person name="Sun Z."/>
            <person name="Harris H.M."/>
            <person name="McCann A."/>
            <person name="Guo C."/>
            <person name="Argimon S."/>
            <person name="Zhang W."/>
            <person name="Yang X."/>
            <person name="Jeffery I.B."/>
            <person name="Cooney J.C."/>
            <person name="Kagawa T.F."/>
            <person name="Liu W."/>
            <person name="Song Y."/>
            <person name="Salvetti E."/>
            <person name="Wrobel A."/>
            <person name="Rasinkangas P."/>
            <person name="Parkhill J."/>
            <person name="Rea M.C."/>
            <person name="O'Sullivan O."/>
            <person name="Ritari J."/>
            <person name="Douillard F.P."/>
            <person name="Paul Ross R."/>
            <person name="Yang R."/>
            <person name="Briner A.E."/>
            <person name="Felis G.E."/>
            <person name="de Vos W.M."/>
            <person name="Barrangou R."/>
            <person name="Klaenhammer T.R."/>
            <person name="Caufield P.W."/>
            <person name="Cui Y."/>
            <person name="Zhang H."/>
            <person name="O'Toole P.W."/>
        </authorList>
    </citation>
    <scope>NUCLEOTIDE SEQUENCE [LARGE SCALE GENOMIC DNA]</scope>
    <source>
        <strain evidence="4 5">DSM 16045</strain>
    </source>
</reference>
<dbReference type="PANTHER" id="PTHR43479">
    <property type="entry name" value="ACREF/ENVCD OPERON REPRESSOR-RELATED"/>
    <property type="match status" value="1"/>
</dbReference>
<evidence type="ECO:0000313" key="4">
    <source>
        <dbReference type="EMBL" id="KRM00018.1"/>
    </source>
</evidence>
<gene>
    <name evidence="4" type="ORF">FC60_GL001366</name>
</gene>
<dbReference type="InterPro" id="IPR009057">
    <property type="entry name" value="Homeodomain-like_sf"/>
</dbReference>
<dbReference type="Gene3D" id="1.10.357.10">
    <property type="entry name" value="Tetracycline Repressor, domain 2"/>
    <property type="match status" value="1"/>
</dbReference>
<accession>A0A0R1V303</accession>
<feature type="domain" description="HTH tetR-type" evidence="3">
    <location>
        <begin position="21"/>
        <end position="81"/>
    </location>
</feature>
<evidence type="ECO:0000256" key="1">
    <source>
        <dbReference type="ARBA" id="ARBA00023125"/>
    </source>
</evidence>
<dbReference type="PROSITE" id="PS50977">
    <property type="entry name" value="HTH_TETR_2"/>
    <property type="match status" value="1"/>
</dbReference>
<dbReference type="Pfam" id="PF00440">
    <property type="entry name" value="TetR_N"/>
    <property type="match status" value="1"/>
</dbReference>
<sequence length="217" mass="24553">MLVIESLEQKYAQTLENSNLSLKQRQVLLSSLKLFAEIGFENTTASLIAKEAGVSEGTVFSYFKTKEGILEAILSTFLEQVIPDVIADFSKKKFTANQETFSVFLRSIVRDRLVFIQENQMQVKILLSRSFIDNAISNQLGNVIVHSIISPISPILNQFKEKGLIRNWTNERIVRYILALSLSYVLPMMLNDNEELGIDEAVNEIVECLSFALVEVE</sequence>